<dbReference type="Proteomes" id="UP000823618">
    <property type="component" value="Unassembled WGS sequence"/>
</dbReference>
<sequence>MILIGNGTLITRDAKNPLYKDGCVAVEGNLVKEIGTTNELKAKYPDAEFIDAKGGTIMPGFINAHNHIYSAFARGLSIKGHNPKDFMDILDGQWWRMDRLLTNEENTYSAYATYMEGIKCGVTTVFDHHASYGEIKDSLFAISDVAKDLGVRTCLCYEVSDRDGEAKMKEAVLENEAFMKATLKDDSGMQKGMMGMHAPFTLSNKTLEFCAEHKPEEYGYHIHVAEGLADVYDSLEKYNKRCVERLFDMNILGEKTIAGHCIHINEREMEILARTNTMVVHNPESNMGNAVGCGPVLKMLEKGILVGLGTDGYTNDMTESFKVANIIHKHNLCNPTVAWGESAQMLFDNNPQIAARYFEKPLGVIKEGAYADIIVTDYDPYTPMTASNINSHVLFGMQGRSVVTTMINGKVVYKDREFVHVDEKAMMAKIREVSEKYWNRINA</sequence>
<feature type="domain" description="Amidohydrolase-related" evidence="4">
    <location>
        <begin position="56"/>
        <end position="412"/>
    </location>
</feature>
<dbReference type="CDD" id="cd01298">
    <property type="entry name" value="ATZ_TRZ_like"/>
    <property type="match status" value="1"/>
</dbReference>
<dbReference type="PANTHER" id="PTHR43794:SF11">
    <property type="entry name" value="AMIDOHYDROLASE-RELATED DOMAIN-CONTAINING PROTEIN"/>
    <property type="match status" value="1"/>
</dbReference>
<dbReference type="NCBIfam" id="TIGR03314">
    <property type="entry name" value="Se_ssnA"/>
    <property type="match status" value="1"/>
</dbReference>
<evidence type="ECO:0000313" key="7">
    <source>
        <dbReference type="Proteomes" id="UP000823618"/>
    </source>
</evidence>
<dbReference type="Gene3D" id="3.20.20.140">
    <property type="entry name" value="Metal-dependent hydrolases"/>
    <property type="match status" value="1"/>
</dbReference>
<evidence type="ECO:0000256" key="2">
    <source>
        <dbReference type="ARBA" id="ARBA00022801"/>
    </source>
</evidence>
<dbReference type="SUPFAM" id="SSF51338">
    <property type="entry name" value="Composite domain of metallo-dependent hydrolases"/>
    <property type="match status" value="1"/>
</dbReference>
<accession>A0A9D9I105</accession>
<name>A0A9D9I105_9FIRM</name>
<reference evidence="6" key="1">
    <citation type="submission" date="2020-10" db="EMBL/GenBank/DDBJ databases">
        <authorList>
            <person name="Gilroy R."/>
        </authorList>
    </citation>
    <scope>NUCLEOTIDE SEQUENCE</scope>
    <source>
        <strain evidence="6">E3-2379</strain>
    </source>
</reference>
<dbReference type="Pfam" id="PF22039">
    <property type="entry name" value="HUTI_composite_bact"/>
    <property type="match status" value="1"/>
</dbReference>
<keyword evidence="2" id="KW-0378">Hydrolase</keyword>
<dbReference type="GO" id="GO:0046872">
    <property type="term" value="F:metal ion binding"/>
    <property type="evidence" value="ECO:0007669"/>
    <property type="project" value="UniProtKB-KW"/>
</dbReference>
<organism evidence="6 7">
    <name type="scientific">Candidatus Scybalomonas excrementavium</name>
    <dbReference type="NCBI Taxonomy" id="2840943"/>
    <lineage>
        <taxon>Bacteria</taxon>
        <taxon>Bacillati</taxon>
        <taxon>Bacillota</taxon>
        <taxon>Clostridia</taxon>
        <taxon>Lachnospirales</taxon>
        <taxon>Lachnospiraceae</taxon>
        <taxon>Lachnospiraceae incertae sedis</taxon>
        <taxon>Candidatus Scybalomonas</taxon>
    </lineage>
</organism>
<dbReference type="InterPro" id="IPR032466">
    <property type="entry name" value="Metal_Hydrolase"/>
</dbReference>
<dbReference type="InterPro" id="IPR054418">
    <property type="entry name" value="MQNX/HUTI_composite_N"/>
</dbReference>
<feature type="domain" description="Aminodeoxyfutalosine deaminase/Imidazolonepropionase-like composite" evidence="5">
    <location>
        <begin position="22"/>
        <end position="47"/>
    </location>
</feature>
<evidence type="ECO:0000259" key="5">
    <source>
        <dbReference type="Pfam" id="PF22039"/>
    </source>
</evidence>
<dbReference type="EMBL" id="JADIML010000244">
    <property type="protein sequence ID" value="MBO8464001.1"/>
    <property type="molecule type" value="Genomic_DNA"/>
</dbReference>
<evidence type="ECO:0000256" key="1">
    <source>
        <dbReference type="ARBA" id="ARBA00022723"/>
    </source>
</evidence>
<dbReference type="InterPro" id="IPR006680">
    <property type="entry name" value="Amidohydro-rel"/>
</dbReference>
<dbReference type="Pfam" id="PF01979">
    <property type="entry name" value="Amidohydro_1"/>
    <property type="match status" value="1"/>
</dbReference>
<dbReference type="InterPro" id="IPR050287">
    <property type="entry name" value="MTA/SAH_deaminase"/>
</dbReference>
<dbReference type="InterPro" id="IPR017700">
    <property type="entry name" value="Aminohydrolase_SsnA"/>
</dbReference>
<evidence type="ECO:0000256" key="3">
    <source>
        <dbReference type="ARBA" id="ARBA00022833"/>
    </source>
</evidence>
<dbReference type="PANTHER" id="PTHR43794">
    <property type="entry name" value="AMINOHYDROLASE SSNA-RELATED"/>
    <property type="match status" value="1"/>
</dbReference>
<proteinExistence type="predicted"/>
<dbReference type="GO" id="GO:0016810">
    <property type="term" value="F:hydrolase activity, acting on carbon-nitrogen (but not peptide) bonds"/>
    <property type="evidence" value="ECO:0007669"/>
    <property type="project" value="InterPro"/>
</dbReference>
<dbReference type="NCBIfam" id="NF005540">
    <property type="entry name" value="PRK07203.1"/>
    <property type="match status" value="1"/>
</dbReference>
<dbReference type="AlphaFoldDB" id="A0A9D9I105"/>
<protein>
    <submittedName>
        <fullName evidence="6">Aminohydrolase SsnA</fullName>
    </submittedName>
</protein>
<evidence type="ECO:0000259" key="4">
    <source>
        <dbReference type="Pfam" id="PF01979"/>
    </source>
</evidence>
<dbReference type="Gene3D" id="2.30.40.10">
    <property type="entry name" value="Urease, subunit C, domain 1"/>
    <property type="match status" value="1"/>
</dbReference>
<keyword evidence="3" id="KW-0862">Zinc</keyword>
<dbReference type="InterPro" id="IPR011059">
    <property type="entry name" value="Metal-dep_hydrolase_composite"/>
</dbReference>
<dbReference type="SUPFAM" id="SSF51556">
    <property type="entry name" value="Metallo-dependent hydrolases"/>
    <property type="match status" value="1"/>
</dbReference>
<keyword evidence="1" id="KW-0479">Metal-binding</keyword>
<comment type="caution">
    <text evidence="6">The sequence shown here is derived from an EMBL/GenBank/DDBJ whole genome shotgun (WGS) entry which is preliminary data.</text>
</comment>
<gene>
    <name evidence="6" type="primary">ssnA</name>
    <name evidence="6" type="ORF">IAC13_08730</name>
</gene>
<reference evidence="6" key="2">
    <citation type="journal article" date="2021" name="PeerJ">
        <title>Extensive microbial diversity within the chicken gut microbiome revealed by metagenomics and culture.</title>
        <authorList>
            <person name="Gilroy R."/>
            <person name="Ravi A."/>
            <person name="Getino M."/>
            <person name="Pursley I."/>
            <person name="Horton D.L."/>
            <person name="Alikhan N.F."/>
            <person name="Baker D."/>
            <person name="Gharbi K."/>
            <person name="Hall N."/>
            <person name="Watson M."/>
            <person name="Adriaenssens E.M."/>
            <person name="Foster-Nyarko E."/>
            <person name="Jarju S."/>
            <person name="Secka A."/>
            <person name="Antonio M."/>
            <person name="Oren A."/>
            <person name="Chaudhuri R.R."/>
            <person name="La Ragione R."/>
            <person name="Hildebrand F."/>
            <person name="Pallen M.J."/>
        </authorList>
    </citation>
    <scope>NUCLEOTIDE SEQUENCE</scope>
    <source>
        <strain evidence="6">E3-2379</strain>
    </source>
</reference>
<evidence type="ECO:0000313" key="6">
    <source>
        <dbReference type="EMBL" id="MBO8464001.1"/>
    </source>
</evidence>